<keyword evidence="1" id="KW-0812">Transmembrane</keyword>
<dbReference type="AlphaFoldDB" id="M0CND7"/>
<evidence type="ECO:0000313" key="3">
    <source>
        <dbReference type="Proteomes" id="UP000011657"/>
    </source>
</evidence>
<evidence type="ECO:0000313" key="2">
    <source>
        <dbReference type="EMBL" id="ELZ23912.1"/>
    </source>
</evidence>
<feature type="transmembrane region" description="Helical" evidence="1">
    <location>
        <begin position="44"/>
        <end position="61"/>
    </location>
</feature>
<keyword evidence="3" id="KW-1185">Reference proteome</keyword>
<name>M0CND7_9EURY</name>
<accession>M0CND7</accession>
<reference evidence="2 3" key="1">
    <citation type="journal article" date="2014" name="PLoS Genet.">
        <title>Phylogenetically driven sequencing of extremely halophilic archaea reveals strategies for static and dynamic osmo-response.</title>
        <authorList>
            <person name="Becker E.A."/>
            <person name="Seitzer P.M."/>
            <person name="Tritt A."/>
            <person name="Larsen D."/>
            <person name="Krusor M."/>
            <person name="Yao A.I."/>
            <person name="Wu D."/>
            <person name="Madern D."/>
            <person name="Eisen J.A."/>
            <person name="Darling A.E."/>
            <person name="Facciotti M.T."/>
        </authorList>
    </citation>
    <scope>NUCLEOTIDE SEQUENCE [LARGE SCALE GENOMIC DNA]</scope>
    <source>
        <strain evidence="2 3">JCM 13891</strain>
    </source>
</reference>
<feature type="non-terminal residue" evidence="2">
    <location>
        <position position="64"/>
    </location>
</feature>
<protein>
    <submittedName>
        <fullName evidence="2">Uncharacterized protein</fullName>
    </submittedName>
</protein>
<comment type="caution">
    <text evidence="2">The sequence shown here is derived from an EMBL/GenBank/DDBJ whole genome shotgun (WGS) entry which is preliminary data.</text>
</comment>
<keyword evidence="1" id="KW-1133">Transmembrane helix</keyword>
<gene>
    <name evidence="2" type="ORF">C477_01230</name>
</gene>
<organism evidence="2 3">
    <name type="scientific">Haloterrigena salina JCM 13891</name>
    <dbReference type="NCBI Taxonomy" id="1227488"/>
    <lineage>
        <taxon>Archaea</taxon>
        <taxon>Methanobacteriati</taxon>
        <taxon>Methanobacteriota</taxon>
        <taxon>Stenosarchaea group</taxon>
        <taxon>Halobacteria</taxon>
        <taxon>Halobacteriales</taxon>
        <taxon>Natrialbaceae</taxon>
        <taxon>Haloterrigena</taxon>
    </lineage>
</organism>
<feature type="transmembrane region" description="Helical" evidence="1">
    <location>
        <begin position="14"/>
        <end position="32"/>
    </location>
</feature>
<proteinExistence type="predicted"/>
<evidence type="ECO:0000256" key="1">
    <source>
        <dbReference type="SAM" id="Phobius"/>
    </source>
</evidence>
<dbReference type="RefSeq" id="WP_008892593.1">
    <property type="nucleotide sequence ID" value="NZ_AOIS01000007.1"/>
</dbReference>
<sequence length="64" mass="6654">MNLFPSLGTATGELAVGVGLTIVLTSVTLAAIRLKSAKVHGRCNLIVVGALLFIALFAVVGRRY</sequence>
<dbReference type="Proteomes" id="UP000011657">
    <property type="component" value="Unassembled WGS sequence"/>
</dbReference>
<keyword evidence="1" id="KW-0472">Membrane</keyword>
<dbReference type="EMBL" id="AOIS01000007">
    <property type="protein sequence ID" value="ELZ23912.1"/>
    <property type="molecule type" value="Genomic_DNA"/>
</dbReference>